<feature type="signal peptide" evidence="1">
    <location>
        <begin position="1"/>
        <end position="28"/>
    </location>
</feature>
<feature type="chain" id="PRO_5044397723" evidence="1">
    <location>
        <begin position="29"/>
        <end position="226"/>
    </location>
</feature>
<reference evidence="2 3" key="1">
    <citation type="submission" date="2018-08" db="EMBL/GenBank/DDBJ databases">
        <title>A genome reference for cultivated species of the human gut microbiota.</title>
        <authorList>
            <person name="Zou Y."/>
            <person name="Xue W."/>
            <person name="Luo G."/>
        </authorList>
    </citation>
    <scope>NUCLEOTIDE SEQUENCE [LARGE SCALE GENOMIC DNA]</scope>
    <source>
        <strain evidence="2 3">AM35-14</strain>
    </source>
</reference>
<organism evidence="2 3">
    <name type="scientific">Enterocloster bolteae</name>
    <dbReference type="NCBI Taxonomy" id="208479"/>
    <lineage>
        <taxon>Bacteria</taxon>
        <taxon>Bacillati</taxon>
        <taxon>Bacillota</taxon>
        <taxon>Clostridia</taxon>
        <taxon>Lachnospirales</taxon>
        <taxon>Lachnospiraceae</taxon>
        <taxon>Enterocloster</taxon>
    </lineage>
</organism>
<accession>A0A414ARC3</accession>
<dbReference type="RefSeq" id="WP_002570397.1">
    <property type="nucleotide sequence ID" value="NZ_CBCSIM010000013.1"/>
</dbReference>
<name>A0A414ARC3_9FIRM</name>
<evidence type="ECO:0000313" key="2">
    <source>
        <dbReference type="EMBL" id="RHC53523.1"/>
    </source>
</evidence>
<protein>
    <submittedName>
        <fullName evidence="2">Uncharacterized protein</fullName>
    </submittedName>
</protein>
<gene>
    <name evidence="2" type="ORF">DW839_22095</name>
</gene>
<dbReference type="Proteomes" id="UP000283975">
    <property type="component" value="Unassembled WGS sequence"/>
</dbReference>
<dbReference type="AlphaFoldDB" id="A0A414ARC3"/>
<comment type="caution">
    <text evidence="2">The sequence shown here is derived from an EMBL/GenBank/DDBJ whole genome shotgun (WGS) entry which is preliminary data.</text>
</comment>
<evidence type="ECO:0000256" key="1">
    <source>
        <dbReference type="SAM" id="SignalP"/>
    </source>
</evidence>
<proteinExistence type="predicted"/>
<evidence type="ECO:0000313" key="3">
    <source>
        <dbReference type="Proteomes" id="UP000283975"/>
    </source>
</evidence>
<keyword evidence="1" id="KW-0732">Signal</keyword>
<dbReference type="EMBL" id="QSHZ01000027">
    <property type="protein sequence ID" value="RHC53523.1"/>
    <property type="molecule type" value="Genomic_DNA"/>
</dbReference>
<sequence>MKNICRKLLAVALSAVMLCLSSTQMVFADTIEMKNNRIDFIERDVTDTAAYLKYYMTINEKTTLVTEYVQIKNGSIIVDTSEIEVDRNSNINELSRNDSYVIYPIIDTVANSEKGVISRSGCNWKSHTETFSLRGAQFTAASVGAVLAAATGMGLPAAINAGAAMISFLIGIGYSSIPSDVYFKGKRCVSKSTGKIYYRYKGSIYKDSSHTQAMVKNLSWSRRWGH</sequence>